<evidence type="ECO:0000313" key="12">
    <source>
        <dbReference type="Proteomes" id="UP000193944"/>
    </source>
</evidence>
<dbReference type="PANTHER" id="PTHR12683:SF13">
    <property type="entry name" value="CDK-ACTIVATING KINASE ASSEMBLY FACTOR MAT1"/>
    <property type="match status" value="1"/>
</dbReference>
<dbReference type="InterPro" id="IPR001841">
    <property type="entry name" value="Znf_RING"/>
</dbReference>
<comment type="caution">
    <text evidence="11">The sequence shown here is derived from an EMBL/GenBank/DDBJ whole genome shotgun (WGS) entry which is preliminary data.</text>
</comment>
<evidence type="ECO:0000256" key="8">
    <source>
        <dbReference type="ARBA" id="ARBA00033277"/>
    </source>
</evidence>
<dbReference type="AlphaFoldDB" id="A0A1Y1WNR2"/>
<reference evidence="11 12" key="1">
    <citation type="submission" date="2016-08" db="EMBL/GenBank/DDBJ databases">
        <title>A Parts List for Fungal Cellulosomes Revealed by Comparative Genomics.</title>
        <authorList>
            <consortium name="DOE Joint Genome Institute"/>
            <person name="Haitjema C.H."/>
            <person name="Gilmore S.P."/>
            <person name="Henske J.K."/>
            <person name="Solomon K.V."/>
            <person name="De Groot R."/>
            <person name="Kuo A."/>
            <person name="Mondo S.J."/>
            <person name="Salamov A.A."/>
            <person name="Labutti K."/>
            <person name="Zhao Z."/>
            <person name="Chiniquy J."/>
            <person name="Barry K."/>
            <person name="Brewer H.M."/>
            <person name="Purvine S.O."/>
            <person name="Wright A.T."/>
            <person name="Boxma B."/>
            <person name="Van Alen T."/>
            <person name="Hackstein J.H."/>
            <person name="Baker S.E."/>
            <person name="Grigoriev I.V."/>
            <person name="O'Malley M.A."/>
        </authorList>
    </citation>
    <scope>NUCLEOTIDE SEQUENCE [LARGE SCALE GENOMIC DNA]</scope>
    <source>
        <strain evidence="11 12">S4</strain>
    </source>
</reference>
<dbReference type="InterPro" id="IPR013083">
    <property type="entry name" value="Znf_RING/FYVE/PHD"/>
</dbReference>
<dbReference type="STRING" id="1754192.A0A1Y1WNR2"/>
<dbReference type="SMART" id="SM00184">
    <property type="entry name" value="RING"/>
    <property type="match status" value="1"/>
</dbReference>
<keyword evidence="5" id="KW-0862">Zinc</keyword>
<evidence type="ECO:0000256" key="2">
    <source>
        <dbReference type="ARBA" id="ARBA00022257"/>
    </source>
</evidence>
<dbReference type="Gene3D" id="3.30.40.10">
    <property type="entry name" value="Zinc/RING finger domain, C3HC4 (zinc finger)"/>
    <property type="match status" value="1"/>
</dbReference>
<evidence type="ECO:0000259" key="10">
    <source>
        <dbReference type="PROSITE" id="PS50089"/>
    </source>
</evidence>
<dbReference type="Pfam" id="PF17121">
    <property type="entry name" value="zf-C3HC4_5"/>
    <property type="match status" value="1"/>
</dbReference>
<dbReference type="PANTHER" id="PTHR12683">
    <property type="entry name" value="CDK-ACTIVATING KINASE ASSEMBLY FACTOR MAT1"/>
    <property type="match status" value="1"/>
</dbReference>
<dbReference type="GO" id="GO:0006281">
    <property type="term" value="P:DNA repair"/>
    <property type="evidence" value="ECO:0007669"/>
    <property type="project" value="TreeGrafter"/>
</dbReference>
<evidence type="ECO:0000256" key="1">
    <source>
        <dbReference type="ARBA" id="ARBA00004123"/>
    </source>
</evidence>
<dbReference type="FunFam" id="3.30.40.10:FF:000037">
    <property type="entry name" value="Cdk-activating kinase assembly factor MAT1, centre"/>
    <property type="match status" value="1"/>
</dbReference>
<keyword evidence="6" id="KW-0539">Nucleus</keyword>
<reference evidence="11 12" key="2">
    <citation type="submission" date="2016-08" db="EMBL/GenBank/DDBJ databases">
        <title>Pervasive Adenine N6-methylation of Active Genes in Fungi.</title>
        <authorList>
            <consortium name="DOE Joint Genome Institute"/>
            <person name="Mondo S.J."/>
            <person name="Dannebaum R.O."/>
            <person name="Kuo R.C."/>
            <person name="Labutti K."/>
            <person name="Haridas S."/>
            <person name="Kuo A."/>
            <person name="Salamov A."/>
            <person name="Ahrendt S.R."/>
            <person name="Lipzen A."/>
            <person name="Sullivan W."/>
            <person name="Andreopoulos W.B."/>
            <person name="Clum A."/>
            <person name="Lindquist E."/>
            <person name="Daum C."/>
            <person name="Ramamoorthy G.K."/>
            <person name="Gryganskyi A."/>
            <person name="Culley D."/>
            <person name="Magnuson J.K."/>
            <person name="James T.Y."/>
            <person name="O'Malley M.A."/>
            <person name="Stajich J.E."/>
            <person name="Spatafora J.W."/>
            <person name="Visel A."/>
            <person name="Grigoriev I.V."/>
        </authorList>
    </citation>
    <scope>NUCLEOTIDE SEQUENCE [LARGE SCALE GENOMIC DNA]</scope>
    <source>
        <strain evidence="11 12">S4</strain>
    </source>
</reference>
<keyword evidence="3" id="KW-0479">Metal-binding</keyword>
<dbReference type="EMBL" id="MCFG01000374">
    <property type="protein sequence ID" value="ORX75163.1"/>
    <property type="molecule type" value="Genomic_DNA"/>
</dbReference>
<dbReference type="GO" id="GO:0008270">
    <property type="term" value="F:zinc ion binding"/>
    <property type="evidence" value="ECO:0007669"/>
    <property type="project" value="UniProtKB-KW"/>
</dbReference>
<dbReference type="InterPro" id="IPR017907">
    <property type="entry name" value="Znf_RING_CS"/>
</dbReference>
<feature type="domain" description="RING-type" evidence="10">
    <location>
        <begin position="18"/>
        <end position="61"/>
    </location>
</feature>
<evidence type="ECO:0000256" key="4">
    <source>
        <dbReference type="ARBA" id="ARBA00022771"/>
    </source>
</evidence>
<dbReference type="GO" id="GO:0005675">
    <property type="term" value="C:transcription factor TFIIH holo complex"/>
    <property type="evidence" value="ECO:0007669"/>
    <property type="project" value="TreeGrafter"/>
</dbReference>
<organism evidence="11 12">
    <name type="scientific">Anaeromyces robustus</name>
    <dbReference type="NCBI Taxonomy" id="1754192"/>
    <lineage>
        <taxon>Eukaryota</taxon>
        <taxon>Fungi</taxon>
        <taxon>Fungi incertae sedis</taxon>
        <taxon>Chytridiomycota</taxon>
        <taxon>Chytridiomycota incertae sedis</taxon>
        <taxon>Neocallimastigomycetes</taxon>
        <taxon>Neocallimastigales</taxon>
        <taxon>Neocallimastigaceae</taxon>
        <taxon>Anaeromyces</taxon>
    </lineage>
</organism>
<dbReference type="SUPFAM" id="SSF57850">
    <property type="entry name" value="RING/U-box"/>
    <property type="match status" value="1"/>
</dbReference>
<dbReference type="Pfam" id="PF06391">
    <property type="entry name" value="MAT1"/>
    <property type="match status" value="1"/>
</dbReference>
<evidence type="ECO:0000256" key="3">
    <source>
        <dbReference type="ARBA" id="ARBA00022723"/>
    </source>
</evidence>
<evidence type="ECO:0000256" key="5">
    <source>
        <dbReference type="ARBA" id="ARBA00022833"/>
    </source>
</evidence>
<evidence type="ECO:0000313" key="11">
    <source>
        <dbReference type="EMBL" id="ORX75163.1"/>
    </source>
</evidence>
<dbReference type="Proteomes" id="UP000193944">
    <property type="component" value="Unassembled WGS sequence"/>
</dbReference>
<evidence type="ECO:0000256" key="6">
    <source>
        <dbReference type="ARBA" id="ARBA00023242"/>
    </source>
</evidence>
<comment type="subcellular location">
    <subcellularLocation>
        <location evidence="1">Nucleus</location>
    </subcellularLocation>
</comment>
<keyword evidence="4 9" id="KW-0863">Zinc-finger</keyword>
<dbReference type="PROSITE" id="PS50089">
    <property type="entry name" value="ZF_RING_2"/>
    <property type="match status" value="1"/>
</dbReference>
<proteinExistence type="predicted"/>
<dbReference type="InterPro" id="IPR015877">
    <property type="entry name" value="MAT1_centre"/>
</dbReference>
<gene>
    <name evidence="11" type="ORF">BCR32DRAFT_210673</name>
</gene>
<dbReference type="GO" id="GO:0006357">
    <property type="term" value="P:regulation of transcription by RNA polymerase II"/>
    <property type="evidence" value="ECO:0007669"/>
    <property type="project" value="TreeGrafter"/>
</dbReference>
<evidence type="ECO:0000256" key="9">
    <source>
        <dbReference type="PROSITE-ProRule" id="PRU00175"/>
    </source>
</evidence>
<accession>A0A1Y1WNR2</accession>
<name>A0A1Y1WNR2_9FUNG</name>
<protein>
    <recommendedName>
        <fullName evidence="2">RNA polymerase II transcription factor B subunit 3</fullName>
    </recommendedName>
    <alternativeName>
        <fullName evidence="8">RNA polymerase II transcription factor B 38 kDa subunit</fullName>
    </alternativeName>
    <alternativeName>
        <fullName evidence="7">RNA polymerase II transcription factor B p38 subunit</fullName>
    </alternativeName>
</protein>
<evidence type="ECO:0000256" key="7">
    <source>
        <dbReference type="ARBA" id="ARBA00029873"/>
    </source>
</evidence>
<dbReference type="PROSITE" id="PS00518">
    <property type="entry name" value="ZF_RING_1"/>
    <property type="match status" value="1"/>
</dbReference>
<keyword evidence="12" id="KW-1185">Reference proteome</keyword>
<sequence>MSKDSLQSSIPAFENVVCPICKSQKYLNPNMKILVSPCFHKMCESCINQRYSHGAAPCPVCGTILRKTYFVHQTFEDLHVEKEVQIRKKFGKYFNKRLEDFGGNLRQYNDYLEEVEDLSNINY</sequence>
<dbReference type="OrthoDB" id="5963at2759"/>